<feature type="transmembrane region" description="Helical" evidence="1">
    <location>
        <begin position="12"/>
        <end position="33"/>
    </location>
</feature>
<evidence type="ECO:0000313" key="3">
    <source>
        <dbReference type="Proteomes" id="UP000499080"/>
    </source>
</evidence>
<keyword evidence="1" id="KW-1133">Transmembrane helix</keyword>
<evidence type="ECO:0000256" key="1">
    <source>
        <dbReference type="SAM" id="Phobius"/>
    </source>
</evidence>
<organism evidence="2 3">
    <name type="scientific">Araneus ventricosus</name>
    <name type="common">Orbweaver spider</name>
    <name type="synonym">Epeira ventricosa</name>
    <dbReference type="NCBI Taxonomy" id="182803"/>
    <lineage>
        <taxon>Eukaryota</taxon>
        <taxon>Metazoa</taxon>
        <taxon>Ecdysozoa</taxon>
        <taxon>Arthropoda</taxon>
        <taxon>Chelicerata</taxon>
        <taxon>Arachnida</taxon>
        <taxon>Araneae</taxon>
        <taxon>Araneomorphae</taxon>
        <taxon>Entelegynae</taxon>
        <taxon>Araneoidea</taxon>
        <taxon>Araneidae</taxon>
        <taxon>Araneus</taxon>
    </lineage>
</organism>
<dbReference type="Proteomes" id="UP000499080">
    <property type="component" value="Unassembled WGS sequence"/>
</dbReference>
<comment type="caution">
    <text evidence="2">The sequence shown here is derived from an EMBL/GenBank/DDBJ whole genome shotgun (WGS) entry which is preliminary data.</text>
</comment>
<evidence type="ECO:0000313" key="2">
    <source>
        <dbReference type="EMBL" id="GBM11001.1"/>
    </source>
</evidence>
<dbReference type="OrthoDB" id="7473794at2759"/>
<gene>
    <name evidence="2" type="ORF">AVEN_1336_1</name>
</gene>
<accession>A0A4Y2D2T5</accession>
<keyword evidence="3" id="KW-1185">Reference proteome</keyword>
<proteinExistence type="predicted"/>
<dbReference type="EMBL" id="BGPR01000293">
    <property type="protein sequence ID" value="GBM11001.1"/>
    <property type="molecule type" value="Genomic_DNA"/>
</dbReference>
<dbReference type="AlphaFoldDB" id="A0A4Y2D2T5"/>
<keyword evidence="1" id="KW-0472">Membrane</keyword>
<keyword evidence="1" id="KW-0812">Transmembrane</keyword>
<sequence length="124" mass="13942">MQTEGVECCSIYHFFGASMVIRVSSEGGIAVFLHRRFRSRHLINLLRNFGWSISYREICKYETSVTMSTSSEVQDNGFSQFVFNNADHNTSTVDGHGTYHVMGGMQCVSASSAVQTSLVFHCRR</sequence>
<reference evidence="2 3" key="1">
    <citation type="journal article" date="2019" name="Sci. Rep.">
        <title>Orb-weaving spider Araneus ventricosus genome elucidates the spidroin gene catalogue.</title>
        <authorList>
            <person name="Kono N."/>
            <person name="Nakamura H."/>
            <person name="Ohtoshi R."/>
            <person name="Moran D.A.P."/>
            <person name="Shinohara A."/>
            <person name="Yoshida Y."/>
            <person name="Fujiwara M."/>
            <person name="Mori M."/>
            <person name="Tomita M."/>
            <person name="Arakawa K."/>
        </authorList>
    </citation>
    <scope>NUCLEOTIDE SEQUENCE [LARGE SCALE GENOMIC DNA]</scope>
</reference>
<protein>
    <submittedName>
        <fullName evidence="2">Uncharacterized protein</fullName>
    </submittedName>
</protein>
<name>A0A4Y2D2T5_ARAVE</name>